<dbReference type="Proteomes" id="UP000702952">
    <property type="component" value="Unassembled WGS sequence"/>
</dbReference>
<evidence type="ECO:0000313" key="8">
    <source>
        <dbReference type="Proteomes" id="UP000702952"/>
    </source>
</evidence>
<keyword evidence="4 6" id="KW-1133">Transmembrane helix</keyword>
<dbReference type="EMBL" id="JAAMAY010000021">
    <property type="protein sequence ID" value="NTC29021.1"/>
    <property type="molecule type" value="Genomic_DNA"/>
</dbReference>
<keyword evidence="5 6" id="KW-0472">Membrane</keyword>
<evidence type="ECO:0000256" key="4">
    <source>
        <dbReference type="ARBA" id="ARBA00022989"/>
    </source>
</evidence>
<evidence type="ECO:0000256" key="2">
    <source>
        <dbReference type="ARBA" id="ARBA00005268"/>
    </source>
</evidence>
<sequence>MNGMTFGLVELSIAGGLVLLSAAVSLAMSLGLHRQILVSAARMVLQLWLIGLVFRTLFESSSKLSTAILLAVMVAAATYEVGARQKQRVSGIWHFLISGAAVSISTILITAFALATLATTDDWTSPRVIIPITGIILGTSMNSASVALNTLFNTIASQRAAIEAQLALGCSKRQALAPSMRTAIHAGTIPIMNQMAGAGIITLPGIMSGQILAGQEPMSAAQSQIFLMFLLCAASVASIMIAVFLGGSRLTDDRHRLRLDRFRQIT</sequence>
<proteinExistence type="inferred from homology"/>
<dbReference type="RefSeq" id="WP_065660649.1">
    <property type="nucleotide sequence ID" value="NZ_CP123840.1"/>
</dbReference>
<feature type="transmembrane region" description="Helical" evidence="6">
    <location>
        <begin position="95"/>
        <end position="117"/>
    </location>
</feature>
<dbReference type="AlphaFoldDB" id="A0AA44J971"/>
<evidence type="ECO:0000256" key="1">
    <source>
        <dbReference type="ARBA" id="ARBA00004141"/>
    </source>
</evidence>
<dbReference type="PANTHER" id="PTHR30028:SF0">
    <property type="entry name" value="PROTEIN ALUMINUM SENSITIVE 3"/>
    <property type="match status" value="1"/>
</dbReference>
<feature type="transmembrane region" description="Helical" evidence="6">
    <location>
        <begin position="129"/>
        <end position="152"/>
    </location>
</feature>
<comment type="caution">
    <text evidence="7">The sequence shown here is derived from an EMBL/GenBank/DDBJ whole genome shotgun (WGS) entry which is preliminary data.</text>
</comment>
<organism evidence="7 8">
    <name type="scientific">Agrobacterium tumefaciens</name>
    <dbReference type="NCBI Taxonomy" id="358"/>
    <lineage>
        <taxon>Bacteria</taxon>
        <taxon>Pseudomonadati</taxon>
        <taxon>Pseudomonadota</taxon>
        <taxon>Alphaproteobacteria</taxon>
        <taxon>Hyphomicrobiales</taxon>
        <taxon>Rhizobiaceae</taxon>
        <taxon>Rhizobium/Agrobacterium group</taxon>
        <taxon>Agrobacterium</taxon>
        <taxon>Agrobacterium tumefaciens complex</taxon>
    </lineage>
</organism>
<evidence type="ECO:0000313" key="7">
    <source>
        <dbReference type="EMBL" id="NTC29021.1"/>
    </source>
</evidence>
<dbReference type="GO" id="GO:0005886">
    <property type="term" value="C:plasma membrane"/>
    <property type="evidence" value="ECO:0007669"/>
    <property type="project" value="TreeGrafter"/>
</dbReference>
<evidence type="ECO:0000256" key="5">
    <source>
        <dbReference type="ARBA" id="ARBA00023136"/>
    </source>
</evidence>
<protein>
    <submittedName>
        <fullName evidence="7">ABC transporter permease</fullName>
    </submittedName>
</protein>
<feature type="transmembrane region" description="Helical" evidence="6">
    <location>
        <begin position="64"/>
        <end position="83"/>
    </location>
</feature>
<accession>A0AA44J971</accession>
<gene>
    <name evidence="7" type="ORF">G6M46_12700</name>
</gene>
<feature type="transmembrane region" description="Helical" evidence="6">
    <location>
        <begin position="6"/>
        <end position="28"/>
    </location>
</feature>
<dbReference type="InterPro" id="IPR005226">
    <property type="entry name" value="UPF0014_fam"/>
</dbReference>
<feature type="transmembrane region" description="Helical" evidence="6">
    <location>
        <begin position="225"/>
        <end position="246"/>
    </location>
</feature>
<comment type="similarity">
    <text evidence="2">Belongs to the UPF0014 family.</text>
</comment>
<evidence type="ECO:0000256" key="3">
    <source>
        <dbReference type="ARBA" id="ARBA00022692"/>
    </source>
</evidence>
<dbReference type="Pfam" id="PF03649">
    <property type="entry name" value="UPF0014"/>
    <property type="match status" value="1"/>
</dbReference>
<comment type="subcellular location">
    <subcellularLocation>
        <location evidence="1">Membrane</location>
        <topology evidence="1">Multi-pass membrane protein</topology>
    </subcellularLocation>
</comment>
<evidence type="ECO:0000256" key="6">
    <source>
        <dbReference type="SAM" id="Phobius"/>
    </source>
</evidence>
<dbReference type="PANTHER" id="PTHR30028">
    <property type="entry name" value="UPF0014 INNER MEMBRANE PROTEIN YBBM-RELATED"/>
    <property type="match status" value="1"/>
</dbReference>
<reference evidence="7" key="1">
    <citation type="journal article" date="2020" name="Science">
        <title>Unexpected conservation and global transmission of agrobacterial virulence plasmids.</title>
        <authorList>
            <person name="Weisberg A.J."/>
            <person name="Davis E.W. 2nd"/>
            <person name="Tabima J."/>
            <person name="Belcher M.S."/>
            <person name="Miller M."/>
            <person name="Kuo C.H."/>
            <person name="Loper J.E."/>
            <person name="Grunwald N.J."/>
            <person name="Putnam M.L."/>
            <person name="Chang J.H."/>
        </authorList>
    </citation>
    <scope>NUCLEOTIDE SEQUENCE</scope>
    <source>
        <strain evidence="7">17-1853-1a</strain>
    </source>
</reference>
<keyword evidence="3 6" id="KW-0812">Transmembrane</keyword>
<name>A0AA44J971_AGRTU</name>